<evidence type="ECO:0008006" key="2">
    <source>
        <dbReference type="Google" id="ProtNLM"/>
    </source>
</evidence>
<organism evidence="1">
    <name type="scientific">marine metagenome</name>
    <dbReference type="NCBI Taxonomy" id="408172"/>
    <lineage>
        <taxon>unclassified sequences</taxon>
        <taxon>metagenomes</taxon>
        <taxon>ecological metagenomes</taxon>
    </lineage>
</organism>
<gene>
    <name evidence="1" type="ORF">METZ01_LOCUS80567</name>
</gene>
<proteinExistence type="predicted"/>
<dbReference type="AlphaFoldDB" id="A0A381ULP5"/>
<protein>
    <recommendedName>
        <fullName evidence="2">Metallo-beta-lactamase domain-containing protein</fullName>
    </recommendedName>
</protein>
<name>A0A381ULP5_9ZZZZ</name>
<accession>A0A381ULP5</accession>
<dbReference type="Pfam" id="PF13483">
    <property type="entry name" value="Lactamase_B_3"/>
    <property type="match status" value="1"/>
</dbReference>
<dbReference type="InterPro" id="IPR036866">
    <property type="entry name" value="RibonucZ/Hydroxyglut_hydro"/>
</dbReference>
<dbReference type="InterPro" id="IPR050114">
    <property type="entry name" value="UPF0173_UPF0282_UlaG_hydrolase"/>
</dbReference>
<sequence length="282" mass="32414">MRRPHCSGNTFLADVKKHQNDTDDFNVWWLGQSGFLIQWLGKHLLMDPYLSESLTKKYAETDKPHVRMTERVIDPLQLDFIDVVTASHSHTDHLDPETLQPLVQANNNFDLVVPAAVVDIAMERSSLPKDRLSLVNASDTIESNGFLIHAIPSAHEALETDENGNHYYLGYIIQFGPWSVYHSGDTVEYNEMEDSLAQWNLDVMFLPINGRKPERRVPGNMWGNESAWLAKRLSARSVIPHHYNMFEFNTENPSEFIAEAEQINQPYHILENGERWCSNQLK</sequence>
<evidence type="ECO:0000313" key="1">
    <source>
        <dbReference type="EMBL" id="SVA27713.1"/>
    </source>
</evidence>
<reference evidence="1" key="1">
    <citation type="submission" date="2018-05" db="EMBL/GenBank/DDBJ databases">
        <authorList>
            <person name="Lanie J.A."/>
            <person name="Ng W.-L."/>
            <person name="Kazmierczak K.M."/>
            <person name="Andrzejewski T.M."/>
            <person name="Davidsen T.M."/>
            <person name="Wayne K.J."/>
            <person name="Tettelin H."/>
            <person name="Glass J.I."/>
            <person name="Rusch D."/>
            <person name="Podicherti R."/>
            <person name="Tsui H.-C.T."/>
            <person name="Winkler M.E."/>
        </authorList>
    </citation>
    <scope>NUCLEOTIDE SEQUENCE</scope>
</reference>
<dbReference type="EMBL" id="UINC01006469">
    <property type="protein sequence ID" value="SVA27713.1"/>
    <property type="molecule type" value="Genomic_DNA"/>
</dbReference>
<dbReference type="Gene3D" id="3.60.15.10">
    <property type="entry name" value="Ribonuclease Z/Hydroxyacylglutathione hydrolase-like"/>
    <property type="match status" value="1"/>
</dbReference>
<dbReference type="SUPFAM" id="SSF56281">
    <property type="entry name" value="Metallo-hydrolase/oxidoreductase"/>
    <property type="match status" value="1"/>
</dbReference>
<dbReference type="PANTHER" id="PTHR43546">
    <property type="entry name" value="UPF0173 METAL-DEPENDENT HYDROLASE MJ1163-RELATED"/>
    <property type="match status" value="1"/>
</dbReference>